<proteinExistence type="predicted"/>
<gene>
    <name evidence="1" type="ORF">ONZ51_g8645</name>
</gene>
<accession>A0AAD7X818</accession>
<reference evidence="1" key="1">
    <citation type="submission" date="2022-11" db="EMBL/GenBank/DDBJ databases">
        <title>Genome Sequence of Cubamyces cubensis.</title>
        <authorList>
            <person name="Buettner E."/>
        </authorList>
    </citation>
    <scope>NUCLEOTIDE SEQUENCE</scope>
    <source>
        <strain evidence="1">MPL-01</strain>
    </source>
</reference>
<dbReference type="EMBL" id="JAPEVG010000267">
    <property type="protein sequence ID" value="KAJ8469974.1"/>
    <property type="molecule type" value="Genomic_DNA"/>
</dbReference>
<comment type="caution">
    <text evidence="1">The sequence shown here is derived from an EMBL/GenBank/DDBJ whole genome shotgun (WGS) entry which is preliminary data.</text>
</comment>
<dbReference type="AlphaFoldDB" id="A0AAD7X818"/>
<evidence type="ECO:0000313" key="2">
    <source>
        <dbReference type="Proteomes" id="UP001215151"/>
    </source>
</evidence>
<evidence type="ECO:0000313" key="1">
    <source>
        <dbReference type="EMBL" id="KAJ8469974.1"/>
    </source>
</evidence>
<name>A0AAD7X818_9APHY</name>
<dbReference type="CDD" id="cd22811">
    <property type="entry name" value="agbl-like"/>
    <property type="match status" value="1"/>
</dbReference>
<dbReference type="Proteomes" id="UP001215151">
    <property type="component" value="Unassembled WGS sequence"/>
</dbReference>
<sequence length="111" mass="12028">MALVISLRVTASPGNAATCYHASKCSYCETVLSMGSASQWFCGNGYWQRSASFPWGYGHITLDGSFNAELDCVTAFTAIIEQCYGNQDGGINTYSDNGHNARLDVNFCNCE</sequence>
<dbReference type="InterPro" id="IPR048508">
    <property type="entry name" value="LDL"/>
</dbReference>
<dbReference type="Pfam" id="PF21691">
    <property type="entry name" value="LDL"/>
    <property type="match status" value="1"/>
</dbReference>
<keyword evidence="2" id="KW-1185">Reference proteome</keyword>
<organism evidence="1 2">
    <name type="scientific">Trametes cubensis</name>
    <dbReference type="NCBI Taxonomy" id="1111947"/>
    <lineage>
        <taxon>Eukaryota</taxon>
        <taxon>Fungi</taxon>
        <taxon>Dikarya</taxon>
        <taxon>Basidiomycota</taxon>
        <taxon>Agaricomycotina</taxon>
        <taxon>Agaricomycetes</taxon>
        <taxon>Polyporales</taxon>
        <taxon>Polyporaceae</taxon>
        <taxon>Trametes</taxon>
    </lineage>
</organism>
<protein>
    <submittedName>
        <fullName evidence="1">Uncharacterized protein</fullName>
    </submittedName>
</protein>